<dbReference type="InterPro" id="IPR014710">
    <property type="entry name" value="RmlC-like_jellyroll"/>
</dbReference>
<dbReference type="SUPFAM" id="SSF51182">
    <property type="entry name" value="RmlC-like cupins"/>
    <property type="match status" value="1"/>
</dbReference>
<sequence length="265" mass="30099">MKIVSLSDLPEEGVSHNPEIKKKVLLKKDEIPNVTGFSQARITPGQIAGSHTHDDRYEIFFFEEGKGIVRIDDKEYPVEKGVCIAVEPGEIHSIINTASSDLVLIYFGVKIERKPVVKDYLAGRFGIFRKVGNVLTSKEFKRARHKAEIYAHNPEKTKKLLDKAVKKTKRKKQGPVSQAWQYLSALIRMVRAYIRGDYKEIPWESIVLSIAAIIYFVSPVDVMPDFIPVIGYLDDMAVIAFVVKSVKTDMDNFLQWESEQSEALK</sequence>
<evidence type="ECO:0000256" key="4">
    <source>
        <dbReference type="ARBA" id="ARBA00022989"/>
    </source>
</evidence>
<dbReference type="PANTHER" id="PTHR35848">
    <property type="entry name" value="OXALATE-BINDING PROTEIN"/>
    <property type="match status" value="1"/>
</dbReference>
<dbReference type="GO" id="GO:0012505">
    <property type="term" value="C:endomembrane system"/>
    <property type="evidence" value="ECO:0007669"/>
    <property type="project" value="UniProtKB-SubCell"/>
</dbReference>
<keyword evidence="5" id="KW-0472">Membrane</keyword>
<evidence type="ECO:0000259" key="7">
    <source>
        <dbReference type="Pfam" id="PF07883"/>
    </source>
</evidence>
<organism evidence="8 9">
    <name type="scientific">Candidatus Jettenia caeni</name>
    <dbReference type="NCBI Taxonomy" id="247490"/>
    <lineage>
        <taxon>Bacteria</taxon>
        <taxon>Pseudomonadati</taxon>
        <taxon>Planctomycetota</taxon>
        <taxon>Candidatus Brocadiia</taxon>
        <taxon>Candidatus Brocadiales</taxon>
        <taxon>Candidatus Brocadiaceae</taxon>
        <taxon>Candidatus Jettenia</taxon>
    </lineage>
</organism>
<keyword evidence="2" id="KW-0812">Transmembrane</keyword>
<evidence type="ECO:0000256" key="5">
    <source>
        <dbReference type="ARBA" id="ARBA00023136"/>
    </source>
</evidence>
<evidence type="ECO:0000256" key="3">
    <source>
        <dbReference type="ARBA" id="ARBA00022723"/>
    </source>
</evidence>
<reference evidence="8 9" key="1">
    <citation type="journal article" date="2012" name="FEBS Lett.">
        <title>Anammox organism KSU-1 expresses a NirK-type copper-containing nitrite reductase instead of a NirS-type with cytochrome cd1.</title>
        <authorList>
            <person name="Hira D."/>
            <person name="Toh H."/>
            <person name="Migita C.T."/>
            <person name="Okubo H."/>
            <person name="Nishiyama T."/>
            <person name="Hattori M."/>
            <person name="Furukawa K."/>
            <person name="Fujii T."/>
        </authorList>
    </citation>
    <scope>NUCLEOTIDE SEQUENCE [LARGE SCALE GENOMIC DNA]</scope>
</reference>
<dbReference type="PANTHER" id="PTHR35848:SF6">
    <property type="entry name" value="CUPIN TYPE-2 DOMAIN-CONTAINING PROTEIN"/>
    <property type="match status" value="1"/>
</dbReference>
<dbReference type="InterPro" id="IPR011051">
    <property type="entry name" value="RmlC_Cupin_sf"/>
</dbReference>
<evidence type="ECO:0000256" key="1">
    <source>
        <dbReference type="ARBA" id="ARBA00004127"/>
    </source>
</evidence>
<comment type="caution">
    <text evidence="8">The sequence shown here is derived from an EMBL/GenBank/DDBJ whole genome shotgun (WGS) entry which is preliminary data.</text>
</comment>
<keyword evidence="9" id="KW-1185">Reference proteome</keyword>
<dbReference type="STRING" id="247490.KSU1_C0681"/>
<comment type="subcellular location">
    <subcellularLocation>
        <location evidence="1">Endomembrane system</location>
        <topology evidence="1">Multi-pass membrane protein</topology>
    </subcellularLocation>
</comment>
<dbReference type="eggNOG" id="COG3339">
    <property type="taxonomic scope" value="Bacteria"/>
</dbReference>
<dbReference type="InterPro" id="IPR010652">
    <property type="entry name" value="DUF1232"/>
</dbReference>
<dbReference type="OrthoDB" id="292808at2"/>
<accession>I3IKN2</accession>
<dbReference type="Gene3D" id="2.60.120.10">
    <property type="entry name" value="Jelly Rolls"/>
    <property type="match status" value="1"/>
</dbReference>
<dbReference type="eggNOG" id="COG0662">
    <property type="taxonomic scope" value="Bacteria"/>
</dbReference>
<name>I3IKN2_9BACT</name>
<dbReference type="InterPro" id="IPR013096">
    <property type="entry name" value="Cupin_2"/>
</dbReference>
<keyword evidence="3" id="KW-0479">Metal-binding</keyword>
<evidence type="ECO:0000256" key="2">
    <source>
        <dbReference type="ARBA" id="ARBA00022692"/>
    </source>
</evidence>
<dbReference type="AlphaFoldDB" id="I3IKN2"/>
<feature type="domain" description="Cupin type-2" evidence="7">
    <location>
        <begin position="41"/>
        <end position="105"/>
    </location>
</feature>
<dbReference type="Proteomes" id="UP000002985">
    <property type="component" value="Unassembled WGS sequence"/>
</dbReference>
<feature type="domain" description="DUF1232" evidence="6">
    <location>
        <begin position="206"/>
        <end position="241"/>
    </location>
</feature>
<protein>
    <recommendedName>
        <fullName evidence="10">Cupin 2 conserved barrel domain-containing protein</fullName>
    </recommendedName>
</protein>
<dbReference type="GO" id="GO:0046872">
    <property type="term" value="F:metal ion binding"/>
    <property type="evidence" value="ECO:0007669"/>
    <property type="project" value="UniProtKB-KW"/>
</dbReference>
<gene>
    <name evidence="8" type="ORF">KSU1_C0681</name>
</gene>
<dbReference type="Pfam" id="PF07883">
    <property type="entry name" value="Cupin_2"/>
    <property type="match status" value="1"/>
</dbReference>
<evidence type="ECO:0000259" key="6">
    <source>
        <dbReference type="Pfam" id="PF06803"/>
    </source>
</evidence>
<dbReference type="EMBL" id="BAFH01000003">
    <property type="protein sequence ID" value="GAB62277.1"/>
    <property type="molecule type" value="Genomic_DNA"/>
</dbReference>
<evidence type="ECO:0000313" key="9">
    <source>
        <dbReference type="Proteomes" id="UP000002985"/>
    </source>
</evidence>
<proteinExistence type="predicted"/>
<dbReference type="InterPro" id="IPR051610">
    <property type="entry name" value="GPI/OXD"/>
</dbReference>
<evidence type="ECO:0008006" key="10">
    <source>
        <dbReference type="Google" id="ProtNLM"/>
    </source>
</evidence>
<keyword evidence="4" id="KW-1133">Transmembrane helix</keyword>
<evidence type="ECO:0000313" key="8">
    <source>
        <dbReference type="EMBL" id="GAB62277.1"/>
    </source>
</evidence>
<dbReference type="Pfam" id="PF06803">
    <property type="entry name" value="DUF1232"/>
    <property type="match status" value="1"/>
</dbReference>